<keyword evidence="5 14" id="KW-0820">tRNA-binding</keyword>
<protein>
    <recommendedName>
        <fullName evidence="14">Energy-dependent translational throttle protein EttA</fullName>
        <ecNumber evidence="14">3.6.1.-</ecNumber>
    </recommendedName>
    <alternativeName>
        <fullName evidence="14">Translational regulatory factor EttA</fullName>
    </alternativeName>
</protein>
<dbReference type="PANTHER" id="PTHR43858">
    <property type="entry name" value="ENERGY-DEPENDENT TRANSLATIONAL THROTTLE PROTEIN ETTA"/>
    <property type="match status" value="1"/>
</dbReference>
<dbReference type="EC" id="3.6.1.-" evidence="14"/>
<keyword evidence="8 14" id="KW-0547">Nucleotide-binding</keyword>
<dbReference type="InterPro" id="IPR032781">
    <property type="entry name" value="ABC_tran_Xtn"/>
</dbReference>
<dbReference type="HAMAP" id="MF_00847">
    <property type="entry name" value="EttA"/>
    <property type="match status" value="1"/>
</dbReference>
<dbReference type="PROSITE" id="PS50893">
    <property type="entry name" value="ABC_TRANSPORTER_2"/>
    <property type="match status" value="2"/>
</dbReference>
<dbReference type="InterPro" id="IPR017871">
    <property type="entry name" value="ABC_transporter-like_CS"/>
</dbReference>
<dbReference type="InterPro" id="IPR003593">
    <property type="entry name" value="AAA+_ATPase"/>
</dbReference>
<evidence type="ECO:0000256" key="10">
    <source>
        <dbReference type="ARBA" id="ARBA00022840"/>
    </source>
</evidence>
<dbReference type="PROSITE" id="PS00211">
    <property type="entry name" value="ABC_TRANSPORTER_1"/>
    <property type="match status" value="1"/>
</dbReference>
<dbReference type="KEGG" id="buo:BRPE64_ACDS24580"/>
<evidence type="ECO:0000256" key="1">
    <source>
        <dbReference type="ARBA" id="ARBA00005868"/>
    </source>
</evidence>
<evidence type="ECO:0000313" key="16">
    <source>
        <dbReference type="EMBL" id="BAN24212.1"/>
    </source>
</evidence>
<keyword evidence="12 14" id="KW-0694">RNA-binding</keyword>
<dbReference type="FunFam" id="3.40.50.300:FF:000011">
    <property type="entry name" value="Putative ABC transporter ATP-binding component"/>
    <property type="match status" value="1"/>
</dbReference>
<evidence type="ECO:0000256" key="6">
    <source>
        <dbReference type="ARBA" id="ARBA00022730"/>
    </source>
</evidence>
<dbReference type="GO" id="GO:0016887">
    <property type="term" value="F:ATP hydrolysis activity"/>
    <property type="evidence" value="ECO:0007669"/>
    <property type="project" value="UniProtKB-UniRule"/>
</dbReference>
<organism evidence="16 17">
    <name type="scientific">Caballeronia insecticola</name>
    <dbReference type="NCBI Taxonomy" id="758793"/>
    <lineage>
        <taxon>Bacteria</taxon>
        <taxon>Pseudomonadati</taxon>
        <taxon>Pseudomonadota</taxon>
        <taxon>Betaproteobacteria</taxon>
        <taxon>Burkholderiales</taxon>
        <taxon>Burkholderiaceae</taxon>
        <taxon>Caballeronia</taxon>
    </lineage>
</organism>
<dbReference type="SUPFAM" id="SSF52540">
    <property type="entry name" value="P-loop containing nucleoside triphosphate hydrolases"/>
    <property type="match status" value="2"/>
</dbReference>
<feature type="domain" description="ABC transporter" evidence="15">
    <location>
        <begin position="365"/>
        <end position="591"/>
    </location>
</feature>
<reference evidence="16 17" key="2">
    <citation type="journal article" date="2018" name="Int. J. Syst. Evol. Microbiol.">
        <title>Burkholderia insecticola sp. nov., a gut symbiotic bacterium of the bean bug Riptortus pedestris.</title>
        <authorList>
            <person name="Takeshita K."/>
            <person name="Tamaki H."/>
            <person name="Ohbayashi T."/>
            <person name="Meng X.-Y."/>
            <person name="Sone T."/>
            <person name="Mitani Y."/>
            <person name="Peeters C."/>
            <person name="Kikuchi Y."/>
            <person name="Vandamme P."/>
        </authorList>
    </citation>
    <scope>NUCLEOTIDE SEQUENCE [LARGE SCALE GENOMIC DNA]</scope>
    <source>
        <strain evidence="16">RPE64</strain>
    </source>
</reference>
<name>R4X038_9BURK</name>
<dbReference type="GO" id="GO:0005737">
    <property type="term" value="C:cytoplasm"/>
    <property type="evidence" value="ECO:0007669"/>
    <property type="project" value="UniProtKB-SubCell"/>
</dbReference>
<keyword evidence="7 14" id="KW-0677">Repeat</keyword>
<dbReference type="InterPro" id="IPR022374">
    <property type="entry name" value="EttA"/>
</dbReference>
<comment type="function">
    <text evidence="14">A translation factor that gates the progression of the 70S ribosomal initiation complex (IC, containing tRNA(fMet) in the P-site) into the translation elongation cycle by using a mechanism sensitive to the ATP/ADP ratio. Binds to the 70S ribosome E-site where it modulates the state of the translating ribosome during subunit translocation. ATP hydrolysis probably frees it from the ribosome, which can enter the elongation phase.</text>
</comment>
<dbReference type="Proteomes" id="UP000013966">
    <property type="component" value="Chromosome 1"/>
</dbReference>
<evidence type="ECO:0000256" key="5">
    <source>
        <dbReference type="ARBA" id="ARBA00022555"/>
    </source>
</evidence>
<dbReference type="Pfam" id="PF00005">
    <property type="entry name" value="ABC_tran"/>
    <property type="match status" value="2"/>
</dbReference>
<evidence type="ECO:0000313" key="17">
    <source>
        <dbReference type="Proteomes" id="UP000013966"/>
    </source>
</evidence>
<keyword evidence="3 14" id="KW-0963">Cytoplasm</keyword>
<dbReference type="PANTHER" id="PTHR43858:SF1">
    <property type="entry name" value="ABC TRANSPORTER-RELATED PROTEIN"/>
    <property type="match status" value="1"/>
</dbReference>
<comment type="caution">
    <text evidence="14">Lacks conserved residue(s) required for the propagation of feature annotation.</text>
</comment>
<dbReference type="FunFam" id="3.40.50.300:FF:000183">
    <property type="entry name" value="ABC transporter ATP-binding protein yjjK"/>
    <property type="match status" value="1"/>
</dbReference>
<evidence type="ECO:0000256" key="4">
    <source>
        <dbReference type="ARBA" id="ARBA00022519"/>
    </source>
</evidence>
<dbReference type="EMBL" id="AP013058">
    <property type="protein sequence ID" value="BAN24212.1"/>
    <property type="molecule type" value="Genomic_DNA"/>
</dbReference>
<evidence type="ECO:0000259" key="15">
    <source>
        <dbReference type="PROSITE" id="PS50893"/>
    </source>
</evidence>
<dbReference type="GO" id="GO:0045900">
    <property type="term" value="P:negative regulation of translational elongation"/>
    <property type="evidence" value="ECO:0007669"/>
    <property type="project" value="UniProtKB-UniRule"/>
</dbReference>
<comment type="subcellular location">
    <subcellularLocation>
        <location evidence="14">Cytoplasm</location>
    </subcellularLocation>
    <text evidence="14">Associates with ribosomes and polysomes.</text>
</comment>
<dbReference type="CDD" id="cd03221">
    <property type="entry name" value="ABCF_EF-3"/>
    <property type="match status" value="2"/>
</dbReference>
<dbReference type="Pfam" id="PF12848">
    <property type="entry name" value="ABC_tran_Xtn"/>
    <property type="match status" value="1"/>
</dbReference>
<dbReference type="GO" id="GO:0000049">
    <property type="term" value="F:tRNA binding"/>
    <property type="evidence" value="ECO:0007669"/>
    <property type="project" value="UniProtKB-UniRule"/>
</dbReference>
<dbReference type="GO" id="GO:0043022">
    <property type="term" value="F:ribosome binding"/>
    <property type="evidence" value="ECO:0007669"/>
    <property type="project" value="UniProtKB-UniRule"/>
</dbReference>
<comment type="catalytic activity">
    <reaction evidence="14">
        <text>ATP + H2O = ADP + phosphate + H(+)</text>
        <dbReference type="Rhea" id="RHEA:13065"/>
        <dbReference type="ChEBI" id="CHEBI:15377"/>
        <dbReference type="ChEBI" id="CHEBI:15378"/>
        <dbReference type="ChEBI" id="CHEBI:30616"/>
        <dbReference type="ChEBI" id="CHEBI:43474"/>
        <dbReference type="ChEBI" id="CHEBI:456216"/>
    </reaction>
</comment>
<comment type="domain">
    <text evidence="14">The arm domain is inserted in the first ABC transporter domain. Probably contacts ribosomal protein L1.</text>
</comment>
<dbReference type="InterPro" id="IPR027417">
    <property type="entry name" value="P-loop_NTPase"/>
</dbReference>
<comment type="domain">
    <text evidence="14">The P-site tRNA interaction motif (PtIM domain) probably interacts with the P-site tRNA(fMet) as well as the 23S rRNA.</text>
</comment>
<keyword evidence="4" id="KW-0997">Cell inner membrane</keyword>
<keyword evidence="6 14" id="KW-0699">rRNA-binding</keyword>
<dbReference type="GO" id="GO:0006412">
    <property type="term" value="P:translation"/>
    <property type="evidence" value="ECO:0007669"/>
    <property type="project" value="UniProtKB-KW"/>
</dbReference>
<keyword evidence="2" id="KW-1003">Cell membrane</keyword>
<evidence type="ECO:0000256" key="8">
    <source>
        <dbReference type="ARBA" id="ARBA00022741"/>
    </source>
</evidence>
<evidence type="ECO:0000256" key="7">
    <source>
        <dbReference type="ARBA" id="ARBA00022737"/>
    </source>
</evidence>
<feature type="region of interest" description="PtIM" evidence="14">
    <location>
        <begin position="283"/>
        <end position="363"/>
    </location>
</feature>
<dbReference type="NCBIfam" id="NF008775">
    <property type="entry name" value="PRK11819.1"/>
    <property type="match status" value="1"/>
</dbReference>
<dbReference type="InterPro" id="IPR003439">
    <property type="entry name" value="ABC_transporter-like_ATP-bd"/>
</dbReference>
<dbReference type="NCBIfam" id="TIGR03719">
    <property type="entry name" value="ABC_ABC_ChvD"/>
    <property type="match status" value="1"/>
</dbReference>
<keyword evidence="13 14" id="KW-0648">Protein biosynthesis</keyword>
<dbReference type="SMART" id="SM00382">
    <property type="entry name" value="AAA"/>
    <property type="match status" value="2"/>
</dbReference>
<proteinExistence type="inferred from homology"/>
<evidence type="ECO:0000256" key="13">
    <source>
        <dbReference type="ARBA" id="ARBA00022917"/>
    </source>
</evidence>
<evidence type="ECO:0000256" key="9">
    <source>
        <dbReference type="ARBA" id="ARBA00022801"/>
    </source>
</evidence>
<keyword evidence="11 14" id="KW-0810">Translation regulation</keyword>
<keyword evidence="4" id="KW-0472">Membrane</keyword>
<dbReference type="GO" id="GO:0019843">
    <property type="term" value="F:rRNA binding"/>
    <property type="evidence" value="ECO:0007669"/>
    <property type="project" value="UniProtKB-UniRule"/>
</dbReference>
<feature type="binding site" evidence="14">
    <location>
        <begin position="397"/>
        <end position="404"/>
    </location>
    <ligand>
        <name>ATP</name>
        <dbReference type="ChEBI" id="CHEBI:30616"/>
        <label>2</label>
    </ligand>
</feature>
<keyword evidence="10 14" id="KW-0067">ATP-binding</keyword>
<feature type="domain" description="ABC transporter" evidence="15">
    <location>
        <begin position="47"/>
        <end position="301"/>
    </location>
</feature>
<dbReference type="GO" id="GO:0005524">
    <property type="term" value="F:ATP binding"/>
    <property type="evidence" value="ECO:0007669"/>
    <property type="project" value="UniProtKB-UniRule"/>
</dbReference>
<evidence type="ECO:0000256" key="3">
    <source>
        <dbReference type="ARBA" id="ARBA00022490"/>
    </source>
</evidence>
<evidence type="ECO:0000256" key="14">
    <source>
        <dbReference type="HAMAP-Rule" id="MF_00847"/>
    </source>
</evidence>
<feature type="region of interest" description="Arm" evidence="14">
    <location>
        <begin position="136"/>
        <end position="180"/>
    </location>
</feature>
<gene>
    <name evidence="14" type="primary">ettA</name>
    <name evidence="16" type="ORF">BRPE64_ACDS24580</name>
</gene>
<dbReference type="HOGENOM" id="CLU_000604_36_0_4"/>
<accession>R4X038</accession>
<dbReference type="PATRIC" id="fig|758793.3.peg.2462"/>
<dbReference type="STRING" id="758793.BRPE64_ACDS24580"/>
<comment type="subunit">
    <text evidence="14">Monomer. Probably contacts ribosomal proteins L1, L5, L33 and S7, the 16S and 23S rRNA and the P-site containing tRNA(fMet).</text>
</comment>
<evidence type="ECO:0000256" key="12">
    <source>
        <dbReference type="ARBA" id="ARBA00022884"/>
    </source>
</evidence>
<sequence>MPVDPARAAWRGLGKARRIAPANLIGRRAFAPFITQSVTDNMAQYVFTMNRVGKIVPPKRQILKDISLSFFPGAKIGLLGLNGSGKSTLIRIMAGVDKDIEGEATPMPNLNIGYLPQEPQLDPQQTVRQAVEEGLGDVFQAQKKLDEIYAAYAEPDADFDKLAAEQAKYEAILATSDGGSPEQQLEVAADALRLPAWDAKIEHLSGGEKRRVALCKLLLQKPDMLLLDEPTNHLDAESVEWLEQFLTRYPGTVVAVTHDRYFLDNAAEWILELDRGHGIPWKGNYSSWLDQKEDRLKQEEATESARQKAIKKELEWVRQNPKGRQAKSKARIARFEELNSQEYQKRNETQEIFIPVGDRLGNEVIEFKNVSKAYGDRLLIDDLSMKIPAGAIVGIIGPNGAGKSTLFRMLTGKEQPDSGEIVKGPTVNLAYVDQSRDALAADKTVFEEISGGADVLTVGKYETPSRAYIGRFNFKGSDQQKLVGNLSGGERGRLHLAKTLIAGGNVLLLDEPSNDLDVETLRALEDALLEFAGSVMVISHDRWFLDRIATHIIAFEGDSHVEFFDGNYQEYEADKRKRLGEEAAKPKRLRYKPITR</sequence>
<comment type="similarity">
    <text evidence="1 14">Belongs to the ABC transporter superfamily. ABCF family. Translational throttle EttA subfamily.</text>
</comment>
<reference evidence="16 17" key="1">
    <citation type="journal article" date="2013" name="Genome Announc.">
        <title>Complete Genome Sequence of Burkholderia sp. Strain RPE64, Bacterial Symbiont of the Bean Bug Riptortus pedestris.</title>
        <authorList>
            <person name="Shibata T.F."/>
            <person name="Maeda T."/>
            <person name="Nikoh N."/>
            <person name="Yamaguchi K."/>
            <person name="Oshima K."/>
            <person name="Hattori M."/>
            <person name="Nishiyama T."/>
            <person name="Hasebe M."/>
            <person name="Fukatsu T."/>
            <person name="Kikuchi Y."/>
            <person name="Shigenobu S."/>
        </authorList>
    </citation>
    <scope>NUCLEOTIDE SEQUENCE [LARGE SCALE GENOMIC DNA]</scope>
</reference>
<dbReference type="Gene3D" id="3.40.50.300">
    <property type="entry name" value="P-loop containing nucleotide triphosphate hydrolases"/>
    <property type="match status" value="2"/>
</dbReference>
<dbReference type="AlphaFoldDB" id="R4X038"/>
<evidence type="ECO:0000256" key="11">
    <source>
        <dbReference type="ARBA" id="ARBA00022845"/>
    </source>
</evidence>
<keyword evidence="17" id="KW-1185">Reference proteome</keyword>
<evidence type="ECO:0000256" key="2">
    <source>
        <dbReference type="ARBA" id="ARBA00022475"/>
    </source>
</evidence>
<keyword evidence="9 14" id="KW-0378">Hydrolase</keyword>